<protein>
    <submittedName>
        <fullName evidence="20">Carboxypeptidase B2</fullName>
    </submittedName>
</protein>
<gene>
    <name evidence="20" type="ORF">P5673_003676</name>
</gene>
<comment type="function">
    <text evidence="2">Extracellular metalloprotease that contributes to pathogenicity.</text>
</comment>
<dbReference type="Gene3D" id="3.30.70.340">
    <property type="entry name" value="Metallocarboxypeptidase-like"/>
    <property type="match status" value="1"/>
</dbReference>
<evidence type="ECO:0000256" key="10">
    <source>
        <dbReference type="ARBA" id="ARBA00022801"/>
    </source>
</evidence>
<keyword evidence="14" id="KW-0865">Zymogen</keyword>
<evidence type="ECO:0000256" key="17">
    <source>
        <dbReference type="PROSITE-ProRule" id="PRU01379"/>
    </source>
</evidence>
<comment type="cofactor">
    <cofactor evidence="1">
        <name>Zn(2+)</name>
        <dbReference type="ChEBI" id="CHEBI:29105"/>
    </cofactor>
</comment>
<evidence type="ECO:0000256" key="4">
    <source>
        <dbReference type="ARBA" id="ARBA00005988"/>
    </source>
</evidence>
<dbReference type="SUPFAM" id="SSF54897">
    <property type="entry name" value="Protease propeptides/inhibitors"/>
    <property type="match status" value="1"/>
</dbReference>
<keyword evidence="18" id="KW-1133">Transmembrane helix</keyword>
<comment type="function">
    <text evidence="16">Involved in the digestion of the blood meal.</text>
</comment>
<evidence type="ECO:0000259" key="19">
    <source>
        <dbReference type="PROSITE" id="PS52035"/>
    </source>
</evidence>
<keyword evidence="13" id="KW-0482">Metalloprotease</keyword>
<evidence type="ECO:0000256" key="2">
    <source>
        <dbReference type="ARBA" id="ARBA00003091"/>
    </source>
</evidence>
<evidence type="ECO:0000256" key="12">
    <source>
        <dbReference type="ARBA" id="ARBA00023026"/>
    </source>
</evidence>
<keyword evidence="9" id="KW-0732">Signal</keyword>
<keyword evidence="18" id="KW-0812">Transmembrane</keyword>
<evidence type="ECO:0000256" key="8">
    <source>
        <dbReference type="ARBA" id="ARBA00022723"/>
    </source>
</evidence>
<dbReference type="Proteomes" id="UP001249851">
    <property type="component" value="Unassembled WGS sequence"/>
</dbReference>
<evidence type="ECO:0000313" key="20">
    <source>
        <dbReference type="EMBL" id="KAK2571115.1"/>
    </source>
</evidence>
<keyword evidence="12" id="KW-0843">Virulence</keyword>
<sequence length="444" mass="51223">MRESWVSISLPTVIIVTVVLLLKCNNSMEVYHHGHKVVRVTPKTKKQLGFSLSLRHQFTNKNLEFWRIPSRKGAVADISIAPRNIYDNITQQLLTQDVKFKVRKSQLESVIDEQDFKADRKSGTHAWFERCHTLEQIFSWLQKKATQCKGRCQLLSIGKSFQERRLYAMKVQTNRQAPKPLVFITCGIHAREWVSPATCMYLIEQLIADDSNDVALERIINKVDFLILPVFNPDGYIYTWEKDRMWRKNRGVNPNSDCVGTDLNRNWSFHWGETGASSDPCSPAYRGRAAMSEVEVQSVAKFLESQRDRLVGYLDIHSYGQMILFPWGYTRDPADDQKELIRVAKAMAKAIKTKGGYHTNYTFGQASRTVYIESGTTKDYVYGHLNVKYVFSLELRDLGKYGFILPSRLVEPTVKEAFEGIKAMVMNMKLKIDFRLMQNQSIYS</sequence>
<comment type="subcellular location">
    <subcellularLocation>
        <location evidence="3">Secreted</location>
    </subcellularLocation>
</comment>
<dbReference type="GO" id="GO:0004181">
    <property type="term" value="F:metallocarboxypeptidase activity"/>
    <property type="evidence" value="ECO:0007669"/>
    <property type="project" value="InterPro"/>
</dbReference>
<keyword evidence="10" id="KW-0378">Hydrolase</keyword>
<dbReference type="PROSITE" id="PS00132">
    <property type="entry name" value="CARBOXYPEPT_ZN_1"/>
    <property type="match status" value="1"/>
</dbReference>
<dbReference type="InterPro" id="IPR057246">
    <property type="entry name" value="CARBOXYPEPT_ZN_1"/>
</dbReference>
<keyword evidence="18" id="KW-0472">Membrane</keyword>
<evidence type="ECO:0000256" key="11">
    <source>
        <dbReference type="ARBA" id="ARBA00022833"/>
    </source>
</evidence>
<dbReference type="PANTHER" id="PTHR11705">
    <property type="entry name" value="PROTEASE FAMILY M14 CARBOXYPEPTIDASE A,B"/>
    <property type="match status" value="1"/>
</dbReference>
<dbReference type="SUPFAM" id="SSF53187">
    <property type="entry name" value="Zn-dependent exopeptidases"/>
    <property type="match status" value="1"/>
</dbReference>
<dbReference type="GO" id="GO:0008270">
    <property type="term" value="F:zinc ion binding"/>
    <property type="evidence" value="ECO:0007669"/>
    <property type="project" value="InterPro"/>
</dbReference>
<dbReference type="CDD" id="cd03860">
    <property type="entry name" value="M14_CP_A-B_like"/>
    <property type="match status" value="1"/>
</dbReference>
<keyword evidence="11" id="KW-0862">Zinc</keyword>
<dbReference type="FunFam" id="3.40.630.10:FF:000040">
    <property type="entry name" value="zinc carboxypeptidase"/>
    <property type="match status" value="1"/>
</dbReference>
<dbReference type="PROSITE" id="PS52035">
    <property type="entry name" value="PEPTIDASE_M14"/>
    <property type="match status" value="1"/>
</dbReference>
<dbReference type="InterPro" id="IPR036990">
    <property type="entry name" value="M14A-like_propep"/>
</dbReference>
<feature type="transmembrane region" description="Helical" evidence="18">
    <location>
        <begin position="6"/>
        <end position="22"/>
    </location>
</feature>
<evidence type="ECO:0000256" key="13">
    <source>
        <dbReference type="ARBA" id="ARBA00023049"/>
    </source>
</evidence>
<evidence type="ECO:0000256" key="5">
    <source>
        <dbReference type="ARBA" id="ARBA00022525"/>
    </source>
</evidence>
<keyword evidence="5" id="KW-0964">Secreted</keyword>
<keyword evidence="7" id="KW-0645">Protease</keyword>
<dbReference type="SMART" id="SM00631">
    <property type="entry name" value="Zn_pept"/>
    <property type="match status" value="1"/>
</dbReference>
<keyword evidence="15" id="KW-1015">Disulfide bond</keyword>
<feature type="domain" description="Peptidase M14" evidence="19">
    <location>
        <begin position="130"/>
        <end position="428"/>
    </location>
</feature>
<dbReference type="InterPro" id="IPR000834">
    <property type="entry name" value="Peptidase_M14"/>
</dbReference>
<evidence type="ECO:0000256" key="1">
    <source>
        <dbReference type="ARBA" id="ARBA00001947"/>
    </source>
</evidence>
<evidence type="ECO:0000256" key="7">
    <source>
        <dbReference type="ARBA" id="ARBA00022670"/>
    </source>
</evidence>
<dbReference type="AlphaFoldDB" id="A0AAD9VEN7"/>
<keyword evidence="21" id="KW-1185">Reference proteome</keyword>
<dbReference type="GO" id="GO:0006508">
    <property type="term" value="P:proteolysis"/>
    <property type="evidence" value="ECO:0007669"/>
    <property type="project" value="UniProtKB-KW"/>
</dbReference>
<proteinExistence type="inferred from homology"/>
<evidence type="ECO:0000256" key="9">
    <source>
        <dbReference type="ARBA" id="ARBA00022729"/>
    </source>
</evidence>
<keyword evidence="8" id="KW-0479">Metal-binding</keyword>
<evidence type="ECO:0000256" key="3">
    <source>
        <dbReference type="ARBA" id="ARBA00004613"/>
    </source>
</evidence>
<dbReference type="Pfam" id="PF00246">
    <property type="entry name" value="Peptidase_M14"/>
    <property type="match status" value="1"/>
</dbReference>
<reference evidence="20" key="1">
    <citation type="journal article" date="2023" name="G3 (Bethesda)">
        <title>Whole genome assembly and annotation of the endangered Caribbean coral Acropora cervicornis.</title>
        <authorList>
            <person name="Selwyn J.D."/>
            <person name="Vollmer S.V."/>
        </authorList>
    </citation>
    <scope>NUCLEOTIDE SEQUENCE</scope>
    <source>
        <strain evidence="20">K2</strain>
    </source>
</reference>
<reference evidence="20" key="2">
    <citation type="journal article" date="2023" name="Science">
        <title>Genomic signatures of disease resistance in endangered staghorn corals.</title>
        <authorList>
            <person name="Vollmer S.V."/>
            <person name="Selwyn J.D."/>
            <person name="Despard B.A."/>
            <person name="Roesel C.L."/>
        </authorList>
    </citation>
    <scope>NUCLEOTIDE SEQUENCE</scope>
    <source>
        <strain evidence="20">K2</strain>
    </source>
</reference>
<dbReference type="PRINTS" id="PR00765">
    <property type="entry name" value="CRBOXYPTASEA"/>
</dbReference>
<dbReference type="Gene3D" id="3.40.630.10">
    <property type="entry name" value="Zn peptidases"/>
    <property type="match status" value="1"/>
</dbReference>
<evidence type="ECO:0000256" key="14">
    <source>
        <dbReference type="ARBA" id="ARBA00023145"/>
    </source>
</evidence>
<comment type="caution">
    <text evidence="20">The sequence shown here is derived from an EMBL/GenBank/DDBJ whole genome shotgun (WGS) entry which is preliminary data.</text>
</comment>
<name>A0AAD9VEN7_ACRCE</name>
<accession>A0AAD9VEN7</accession>
<evidence type="ECO:0000256" key="18">
    <source>
        <dbReference type="SAM" id="Phobius"/>
    </source>
</evidence>
<evidence type="ECO:0000256" key="16">
    <source>
        <dbReference type="ARBA" id="ARBA00057299"/>
    </source>
</evidence>
<dbReference type="GO" id="GO:0005615">
    <property type="term" value="C:extracellular space"/>
    <property type="evidence" value="ECO:0007669"/>
    <property type="project" value="TreeGrafter"/>
</dbReference>
<evidence type="ECO:0000313" key="21">
    <source>
        <dbReference type="Proteomes" id="UP001249851"/>
    </source>
</evidence>
<dbReference type="EMBL" id="JARQWQ010000006">
    <property type="protein sequence ID" value="KAK2571115.1"/>
    <property type="molecule type" value="Genomic_DNA"/>
</dbReference>
<dbReference type="PANTHER" id="PTHR11705:SF143">
    <property type="entry name" value="SLL0236 PROTEIN"/>
    <property type="match status" value="1"/>
</dbReference>
<dbReference type="Pfam" id="PF02244">
    <property type="entry name" value="Propep_M14"/>
    <property type="match status" value="1"/>
</dbReference>
<organism evidence="20 21">
    <name type="scientific">Acropora cervicornis</name>
    <name type="common">Staghorn coral</name>
    <dbReference type="NCBI Taxonomy" id="6130"/>
    <lineage>
        <taxon>Eukaryota</taxon>
        <taxon>Metazoa</taxon>
        <taxon>Cnidaria</taxon>
        <taxon>Anthozoa</taxon>
        <taxon>Hexacorallia</taxon>
        <taxon>Scleractinia</taxon>
        <taxon>Astrocoeniina</taxon>
        <taxon>Acroporidae</taxon>
        <taxon>Acropora</taxon>
    </lineage>
</organism>
<comment type="similarity">
    <text evidence="4 17">Belongs to the peptidase M14 family.</text>
</comment>
<evidence type="ECO:0000256" key="6">
    <source>
        <dbReference type="ARBA" id="ARBA00022645"/>
    </source>
</evidence>
<feature type="active site" description="Proton donor/acceptor" evidence="17">
    <location>
        <position position="394"/>
    </location>
</feature>
<dbReference type="InterPro" id="IPR003146">
    <property type="entry name" value="M14A_act_pep"/>
</dbReference>
<evidence type="ECO:0000256" key="15">
    <source>
        <dbReference type="ARBA" id="ARBA00023157"/>
    </source>
</evidence>
<keyword evidence="6 20" id="KW-0121">Carboxypeptidase</keyword>